<reference evidence="1" key="2">
    <citation type="submission" date="2020-09" db="EMBL/GenBank/DDBJ databases">
        <authorList>
            <person name="Sun Q."/>
            <person name="Zhou Y."/>
        </authorList>
    </citation>
    <scope>NUCLEOTIDE SEQUENCE</scope>
    <source>
        <strain evidence="1">CGMCC 1.15343</strain>
    </source>
</reference>
<proteinExistence type="predicted"/>
<dbReference type="InterPro" id="IPR027417">
    <property type="entry name" value="P-loop_NTPase"/>
</dbReference>
<comment type="caution">
    <text evidence="1">The sequence shown here is derived from an EMBL/GenBank/DDBJ whole genome shotgun (WGS) entry which is preliminary data.</text>
</comment>
<protein>
    <submittedName>
        <fullName evidence="1">Uncharacterized protein</fullName>
    </submittedName>
</protein>
<evidence type="ECO:0000313" key="2">
    <source>
        <dbReference type="Proteomes" id="UP000651668"/>
    </source>
</evidence>
<gene>
    <name evidence="1" type="ORF">GCM10011387_16040</name>
</gene>
<accession>A0A916U9P8</accession>
<dbReference type="Proteomes" id="UP000651668">
    <property type="component" value="Unassembled WGS sequence"/>
</dbReference>
<dbReference type="AlphaFoldDB" id="A0A916U9P8"/>
<dbReference type="Gene3D" id="3.40.50.300">
    <property type="entry name" value="P-loop containing nucleotide triphosphate hydrolases"/>
    <property type="match status" value="1"/>
</dbReference>
<dbReference type="SUPFAM" id="SSF52540">
    <property type="entry name" value="P-loop containing nucleoside triphosphate hydrolases"/>
    <property type="match status" value="1"/>
</dbReference>
<organism evidence="1 2">
    <name type="scientific">Pedobacter quisquiliarum</name>
    <dbReference type="NCBI Taxonomy" id="1834438"/>
    <lineage>
        <taxon>Bacteria</taxon>
        <taxon>Pseudomonadati</taxon>
        <taxon>Bacteroidota</taxon>
        <taxon>Sphingobacteriia</taxon>
        <taxon>Sphingobacteriales</taxon>
        <taxon>Sphingobacteriaceae</taxon>
        <taxon>Pedobacter</taxon>
    </lineage>
</organism>
<evidence type="ECO:0000313" key="1">
    <source>
        <dbReference type="EMBL" id="GGC63218.1"/>
    </source>
</evidence>
<keyword evidence="2" id="KW-1185">Reference proteome</keyword>
<reference evidence="1" key="1">
    <citation type="journal article" date="2014" name="Int. J. Syst. Evol. Microbiol.">
        <title>Complete genome sequence of Corynebacterium casei LMG S-19264T (=DSM 44701T), isolated from a smear-ripened cheese.</title>
        <authorList>
            <consortium name="US DOE Joint Genome Institute (JGI-PGF)"/>
            <person name="Walter F."/>
            <person name="Albersmeier A."/>
            <person name="Kalinowski J."/>
            <person name="Ruckert C."/>
        </authorList>
    </citation>
    <scope>NUCLEOTIDE SEQUENCE</scope>
    <source>
        <strain evidence="1">CGMCC 1.15343</strain>
    </source>
</reference>
<dbReference type="EMBL" id="BMIL01000004">
    <property type="protein sequence ID" value="GGC63218.1"/>
    <property type="molecule type" value="Genomic_DNA"/>
</dbReference>
<dbReference type="RefSeq" id="WP_188626347.1">
    <property type="nucleotide sequence ID" value="NZ_BMIL01000004.1"/>
</dbReference>
<sequence>MADYTWKKKDLHGFQEAVQSLKLYRRAELMNIEDGKLLIDSLYVDPQPQEQVFETLKRAHTTFLIGRKGTGKSTLFQRLQSELRRSKHQTSAYIDIKTVYESSQADSELLSRLHNSGLSLSKESMEKLLLYKQFLQAVIEEVKIELKERIKSSIWVRTKEFVSGDIENALTMLDDIYIASTNEQFISVLGIKKVDIDKKRQTNQEETNKRGFGAELSNAPKINLGYEKTNQKSDSLETQTEFSDILIRSFDLIGFISKLKNVLVALKIRHIHILIDDFSELPEDTMKIVVDVLLAPLNNWSNEFIKFKVAAYPGRIYYGQIDKTKIDELYLDLYKLYGSGDVSRMEDSAIDFTKRLVENRLRHFCNRPASDFFEEDSEVWRSLFFATMANPRTLGYILHFTQDSHLIRGKKIGIVAIQEASERFYTEKIEPYFSIGKFLHDSFNERSSIYSLKELLEAIVTKARDLRGHESKVMSKIGGRPPTSHFHIPVELENVFSTLELNFFLTKYFEMSDRSGKKVVVLALNHGLCSKYQITFGRPKGEREFRLYFVERFFDYSRIIEFYLEKNQEIICNSCKQRYSYEQLDALRFYGMLCKECKEGTVEVTNLSKKYANELSNVKTELLLPPTELAILQSLHFGKAPLRPGHIAGELDCSYQLIGKRGVLLSDMGLIKRYKDDQNSRLFEIDPTAEERYFNDEGTDELNLD</sequence>
<name>A0A916U9P8_9SPHI</name>